<keyword evidence="2" id="KW-1133">Transmembrane helix</keyword>
<protein>
    <submittedName>
        <fullName evidence="3">Uncharacterized protein</fullName>
    </submittedName>
</protein>
<dbReference type="AlphaFoldDB" id="A0A0B9G3K6"/>
<gene>
    <name evidence="3" type="ORF">RJ45_13115</name>
</gene>
<evidence type="ECO:0000256" key="2">
    <source>
        <dbReference type="SAM" id="Phobius"/>
    </source>
</evidence>
<reference evidence="3 4" key="1">
    <citation type="submission" date="2014-12" db="EMBL/GenBank/DDBJ databases">
        <title>Genome sequencing of Photobacterium gaetbulicola AD005a.</title>
        <authorList>
            <person name="Adrian T.G.S."/>
            <person name="Chan K.G."/>
        </authorList>
    </citation>
    <scope>NUCLEOTIDE SEQUENCE [LARGE SCALE GENOMIC DNA]</scope>
    <source>
        <strain evidence="3 4">AD005a</strain>
    </source>
</reference>
<organism evidence="3 4">
    <name type="scientific">Photobacterium gaetbulicola</name>
    <dbReference type="NCBI Taxonomy" id="1295392"/>
    <lineage>
        <taxon>Bacteria</taxon>
        <taxon>Pseudomonadati</taxon>
        <taxon>Pseudomonadota</taxon>
        <taxon>Gammaproteobacteria</taxon>
        <taxon>Vibrionales</taxon>
        <taxon>Vibrionaceae</taxon>
        <taxon>Photobacterium</taxon>
    </lineage>
</organism>
<dbReference type="EMBL" id="JWLZ01000159">
    <property type="protein sequence ID" value="KHT63328.1"/>
    <property type="molecule type" value="Genomic_DNA"/>
</dbReference>
<sequence>MFFPRRFAVLAGIIIAVLLVQVGYFYWQYDHGQMDYSSVQNMFDEYEQQLVEKQTLIDEFQQQLASKQAQLEEQQRVIDELDERLLKLDEQYVFLKQEINATSTLLVDKNSEIALLEQQYIDSQQALKKKSSQLYSLQRRFEREVNIAIAKERRKLTESQLMVDQELAQLQSQEAEISAKISSVDEWERKRAEFEKLYASSALEKQNEERVSKLMDQFNELRVDLDVVNECDKDYLYRYNEAKSLLNHIRTFIQKYEMREEFYYYVISNDSMINSQNRKLCVVD</sequence>
<feature type="coiled-coil region" evidence="1">
    <location>
        <begin position="43"/>
        <end position="98"/>
    </location>
</feature>
<keyword evidence="2" id="KW-0472">Membrane</keyword>
<feature type="transmembrane region" description="Helical" evidence="2">
    <location>
        <begin position="7"/>
        <end position="27"/>
    </location>
</feature>
<name>A0A0B9G3K6_9GAMM</name>
<evidence type="ECO:0000256" key="1">
    <source>
        <dbReference type="SAM" id="Coils"/>
    </source>
</evidence>
<evidence type="ECO:0000313" key="3">
    <source>
        <dbReference type="EMBL" id="KHT63328.1"/>
    </source>
</evidence>
<keyword evidence="1" id="KW-0175">Coiled coil</keyword>
<comment type="caution">
    <text evidence="3">The sequence shown here is derived from an EMBL/GenBank/DDBJ whole genome shotgun (WGS) entry which is preliminary data.</text>
</comment>
<proteinExistence type="predicted"/>
<dbReference type="Proteomes" id="UP000031278">
    <property type="component" value="Unassembled WGS sequence"/>
</dbReference>
<keyword evidence="2" id="KW-0812">Transmembrane</keyword>
<accession>A0A0B9G3K6</accession>
<evidence type="ECO:0000313" key="4">
    <source>
        <dbReference type="Proteomes" id="UP000031278"/>
    </source>
</evidence>